<dbReference type="HOGENOM" id="CLU_032560_0_0_11"/>
<dbReference type="AlphaFoldDB" id="F8K091"/>
<feature type="region of interest" description="Disordered" evidence="1">
    <location>
        <begin position="569"/>
        <end position="588"/>
    </location>
</feature>
<feature type="region of interest" description="Disordered" evidence="1">
    <location>
        <begin position="1"/>
        <end position="44"/>
    </location>
</feature>
<name>F8K091_STREN</name>
<gene>
    <name evidence="3" type="ordered locus">SCATT_37040</name>
</gene>
<feature type="compositionally biased region" description="Basic and acidic residues" evidence="1">
    <location>
        <begin position="576"/>
        <end position="588"/>
    </location>
</feature>
<accession>G8X084</accession>
<accession>F8K091</accession>
<dbReference type="OrthoDB" id="3078176at2"/>
<organism evidence="3 4">
    <name type="scientific">Streptantibioticus cattleyicolor (strain ATCC 35852 / DSM 46488 / JCM 4925 / NBRC 14057 / NRRL 8057)</name>
    <name type="common">Streptomyces cattleya</name>
    <dbReference type="NCBI Taxonomy" id="1003195"/>
    <lineage>
        <taxon>Bacteria</taxon>
        <taxon>Bacillati</taxon>
        <taxon>Actinomycetota</taxon>
        <taxon>Actinomycetes</taxon>
        <taxon>Kitasatosporales</taxon>
        <taxon>Streptomycetaceae</taxon>
        <taxon>Streptantibioticus</taxon>
    </lineage>
</organism>
<dbReference type="EMBL" id="CP003219">
    <property type="protein sequence ID" value="AEW96075.1"/>
    <property type="molecule type" value="Genomic_DNA"/>
</dbReference>
<dbReference type="RefSeq" id="WP_014144435.1">
    <property type="nucleotide sequence ID" value="NC_016111.1"/>
</dbReference>
<dbReference type="Proteomes" id="UP000007842">
    <property type="component" value="Chromosome"/>
</dbReference>
<protein>
    <submittedName>
        <fullName evidence="3">Uncharacterized protein</fullName>
    </submittedName>
</protein>
<dbReference type="PATRIC" id="fig|1003195.11.peg.5176"/>
<evidence type="ECO:0000256" key="2">
    <source>
        <dbReference type="SAM" id="Phobius"/>
    </source>
</evidence>
<sequence>MGAEGYVPGGRTTQWQTPVPPPAPPFVPGPPPSAAPRVPGSTPATSEATRLLCAGVYLDHVFRDRVIEELAEHEHRPVAPSLGIDAVPVLAHALRARRRDVLTALALLAVWVGFPLLSALVSASATSFDPFSGLLPLGLSGLLSVIGASLYGWVCLALWAACKVAGRRVGGWATDGTRNAVGPGRRRFGAALTFSARMFAVYYWIVAVASLFALQFGMVVLPLLVAAVTDWPRRWTARTFRTELRPEVFAARPRPPMPPSPRYQRIVEAIDREQYSPLTVYDPFRPFIGAGVLTYGPWSFVLELKRRKDGRAADGGDMTSRQILDLVKPQLERLRVSAGTSRDRLRELEVEECVFLPAGVSRERLATEYRPESVARHLAEAVEEGGEARRLFLRVRVGAWHEQVVTTVLVRVHTQGGMLVLEFVPHVLPPVRRDFRQADAIAAGRDDGFARVALRALVASPTANVEAGISALRVLRDALRAWLTNPSERYPEGPVVSVRELGSGDAMQLFQDLDVSRYVKTIQDRVVNGVREALRSRGYETGEFEQQVVNVNGNGVFIGGSMSGGAIATGAQATARHTEGTGRDQEKP</sequence>
<feature type="compositionally biased region" description="Pro residues" evidence="1">
    <location>
        <begin position="18"/>
        <end position="34"/>
    </location>
</feature>
<reference evidence="4" key="1">
    <citation type="submission" date="2011-12" db="EMBL/GenBank/DDBJ databases">
        <title>Complete genome sequence of Streptomyces cattleya strain DSM 46488.</title>
        <authorList>
            <person name="Ou H.-Y."/>
            <person name="Li P."/>
            <person name="Zhao C."/>
            <person name="O'Hagan D."/>
            <person name="Deng Z."/>
        </authorList>
    </citation>
    <scope>NUCLEOTIDE SEQUENCE [LARGE SCALE GENOMIC DNA]</scope>
    <source>
        <strain evidence="4">ATCC 35852 / DSM 46488 / JCM 4925 / NBRC 14057 / NRRL 8057</strain>
    </source>
</reference>
<feature type="transmembrane region" description="Helical" evidence="2">
    <location>
        <begin position="141"/>
        <end position="162"/>
    </location>
</feature>
<dbReference type="KEGG" id="scy:SCATT_37040"/>
<dbReference type="eggNOG" id="COG0241">
    <property type="taxonomic scope" value="Bacteria"/>
</dbReference>
<keyword evidence="2" id="KW-1133">Transmembrane helix</keyword>
<feature type="transmembrane region" description="Helical" evidence="2">
    <location>
        <begin position="101"/>
        <end position="121"/>
    </location>
</feature>
<dbReference type="STRING" id="1003195.SCATT_37040"/>
<keyword evidence="2" id="KW-0472">Membrane</keyword>
<evidence type="ECO:0000313" key="4">
    <source>
        <dbReference type="Proteomes" id="UP000007842"/>
    </source>
</evidence>
<proteinExistence type="predicted"/>
<keyword evidence="4" id="KW-1185">Reference proteome</keyword>
<evidence type="ECO:0000313" key="3">
    <source>
        <dbReference type="EMBL" id="AEW96075.1"/>
    </source>
</evidence>
<dbReference type="KEGG" id="sct:SCAT_3715"/>
<keyword evidence="2" id="KW-0812">Transmembrane</keyword>
<evidence type="ECO:0000256" key="1">
    <source>
        <dbReference type="SAM" id="MobiDB-lite"/>
    </source>
</evidence>